<evidence type="ECO:0000256" key="2">
    <source>
        <dbReference type="SAM" id="MobiDB-lite"/>
    </source>
</evidence>
<feature type="region of interest" description="Disordered" evidence="2">
    <location>
        <begin position="290"/>
        <end position="376"/>
    </location>
</feature>
<comment type="caution">
    <text evidence="3">The sequence shown here is derived from an EMBL/GenBank/DDBJ whole genome shotgun (WGS) entry which is preliminary data.</text>
</comment>
<dbReference type="Proteomes" id="UP001341840">
    <property type="component" value="Unassembled WGS sequence"/>
</dbReference>
<feature type="compositionally biased region" description="Low complexity" evidence="2">
    <location>
        <begin position="290"/>
        <end position="300"/>
    </location>
</feature>
<evidence type="ECO:0000256" key="1">
    <source>
        <dbReference type="SAM" id="Coils"/>
    </source>
</evidence>
<name>A0ABU6WLB0_9FABA</name>
<gene>
    <name evidence="3" type="ORF">PIB30_063887</name>
</gene>
<feature type="compositionally biased region" description="Pro residues" evidence="2">
    <location>
        <begin position="301"/>
        <end position="314"/>
    </location>
</feature>
<feature type="compositionally biased region" description="Low complexity" evidence="2">
    <location>
        <begin position="335"/>
        <end position="344"/>
    </location>
</feature>
<reference evidence="3 4" key="1">
    <citation type="journal article" date="2023" name="Plants (Basel)">
        <title>Bridging the Gap: Combining Genomics and Transcriptomics Approaches to Understand Stylosanthes scabra, an Orphan Legume from the Brazilian Caatinga.</title>
        <authorList>
            <person name="Ferreira-Neto J.R.C."/>
            <person name="da Silva M.D."/>
            <person name="Binneck E."/>
            <person name="de Melo N.F."/>
            <person name="da Silva R.H."/>
            <person name="de Melo A.L.T.M."/>
            <person name="Pandolfi V."/>
            <person name="Bustamante F.O."/>
            <person name="Brasileiro-Vidal A.C."/>
            <person name="Benko-Iseppon A.M."/>
        </authorList>
    </citation>
    <scope>NUCLEOTIDE SEQUENCE [LARGE SCALE GENOMIC DNA]</scope>
    <source>
        <tissue evidence="3">Leaves</tissue>
    </source>
</reference>
<evidence type="ECO:0000313" key="4">
    <source>
        <dbReference type="Proteomes" id="UP001341840"/>
    </source>
</evidence>
<keyword evidence="1" id="KW-0175">Coiled coil</keyword>
<sequence length="590" mass="65541">MAENQPENQEAAIPAAGAAQMPYELSPIYRWVSRDVLGAPPIISQAYLDELKLSGVIFGGGDLEGRYRVEAARPGDQVCYLDLDYPTVPNWLWVNEVMFTEFGVRKSLLNRASVAPSQLHSNAWSAIRCFELVTDSLRLPQDPKVFLYLFTLFSPNTEGKTKKGYMSVHPGKHRKIFGLYEDSFHDFKGRFFKIFSVSEHRPFWLSLEGQGRFPPYWSRDAGMDYVPVTYKGFNTDQKDTADILVKLFSKRNLKPKTVLSNPSEAREAIVDMAGKEVTLERLRRLIRPGSSQSVPAVSVPAPGPSKTPAEPQPIPAGGVGSSNVGGVEGPVHEVSSPVLDESLPSLPPSPRARPGKRPADDATAGPKRPRLSEGTNREFCSMDRSFDASGFIASNLLGPRAQEVLKDYDPMESIRWAEWASFRAATTMKSIEPRLMAADQWEGQCVKLNGDLKALDLQRIEVEKGKLVAEQARVKAEGNMKSLSLKLEALEREKVQEAERQKDRESELEGEIWDLRKSVSDEKARADKAEASLAESERSHEEVVRMAEDSAVATERALKDQISLLLPDFNVSQLGAFKVIVDGKIVDLPK</sequence>
<accession>A0ABU6WLB0</accession>
<organism evidence="3 4">
    <name type="scientific">Stylosanthes scabra</name>
    <dbReference type="NCBI Taxonomy" id="79078"/>
    <lineage>
        <taxon>Eukaryota</taxon>
        <taxon>Viridiplantae</taxon>
        <taxon>Streptophyta</taxon>
        <taxon>Embryophyta</taxon>
        <taxon>Tracheophyta</taxon>
        <taxon>Spermatophyta</taxon>
        <taxon>Magnoliopsida</taxon>
        <taxon>eudicotyledons</taxon>
        <taxon>Gunneridae</taxon>
        <taxon>Pentapetalae</taxon>
        <taxon>rosids</taxon>
        <taxon>fabids</taxon>
        <taxon>Fabales</taxon>
        <taxon>Fabaceae</taxon>
        <taxon>Papilionoideae</taxon>
        <taxon>50 kb inversion clade</taxon>
        <taxon>dalbergioids sensu lato</taxon>
        <taxon>Dalbergieae</taxon>
        <taxon>Pterocarpus clade</taxon>
        <taxon>Stylosanthes</taxon>
    </lineage>
</organism>
<evidence type="ECO:0000313" key="3">
    <source>
        <dbReference type="EMBL" id="MED6186129.1"/>
    </source>
</evidence>
<proteinExistence type="predicted"/>
<protein>
    <submittedName>
        <fullName evidence="3">Uncharacterized protein</fullName>
    </submittedName>
</protein>
<dbReference type="EMBL" id="JASCZI010181857">
    <property type="protein sequence ID" value="MED6186129.1"/>
    <property type="molecule type" value="Genomic_DNA"/>
</dbReference>
<feature type="coiled-coil region" evidence="1">
    <location>
        <begin position="473"/>
        <end position="539"/>
    </location>
</feature>
<keyword evidence="4" id="KW-1185">Reference proteome</keyword>